<evidence type="ECO:0000313" key="2">
    <source>
        <dbReference type="Proteomes" id="UP000828390"/>
    </source>
</evidence>
<reference evidence="1" key="1">
    <citation type="journal article" date="2019" name="bioRxiv">
        <title>The Genome of the Zebra Mussel, Dreissena polymorpha: A Resource for Invasive Species Research.</title>
        <authorList>
            <person name="McCartney M.A."/>
            <person name="Auch B."/>
            <person name="Kono T."/>
            <person name="Mallez S."/>
            <person name="Zhang Y."/>
            <person name="Obille A."/>
            <person name="Becker A."/>
            <person name="Abrahante J.E."/>
            <person name="Garbe J."/>
            <person name="Badalamenti J.P."/>
            <person name="Herman A."/>
            <person name="Mangelson H."/>
            <person name="Liachko I."/>
            <person name="Sullivan S."/>
            <person name="Sone E.D."/>
            <person name="Koren S."/>
            <person name="Silverstein K.A.T."/>
            <person name="Beckman K.B."/>
            <person name="Gohl D.M."/>
        </authorList>
    </citation>
    <scope>NUCLEOTIDE SEQUENCE</scope>
    <source>
        <strain evidence="1">Duluth1</strain>
        <tissue evidence="1">Whole animal</tissue>
    </source>
</reference>
<dbReference type="Proteomes" id="UP000828390">
    <property type="component" value="Unassembled WGS sequence"/>
</dbReference>
<accession>A0A9D4G7B3</accession>
<evidence type="ECO:0000313" key="1">
    <source>
        <dbReference type="EMBL" id="KAH3810146.1"/>
    </source>
</evidence>
<dbReference type="EMBL" id="JAIWYP010000006">
    <property type="protein sequence ID" value="KAH3810146.1"/>
    <property type="molecule type" value="Genomic_DNA"/>
</dbReference>
<proteinExistence type="predicted"/>
<protein>
    <submittedName>
        <fullName evidence="1">Uncharacterized protein</fullName>
    </submittedName>
</protein>
<keyword evidence="2" id="KW-1185">Reference proteome</keyword>
<sequence length="81" mass="9212">MLHVSVSHVVSTYDDPRPVSMLSVDGVESDFDHVIFPQKIYKGDESICTYVQSMNTLVLTDRWAHTVYMYDTLKGTSRAVQ</sequence>
<name>A0A9D4G7B3_DREPO</name>
<organism evidence="1 2">
    <name type="scientific">Dreissena polymorpha</name>
    <name type="common">Zebra mussel</name>
    <name type="synonym">Mytilus polymorpha</name>
    <dbReference type="NCBI Taxonomy" id="45954"/>
    <lineage>
        <taxon>Eukaryota</taxon>
        <taxon>Metazoa</taxon>
        <taxon>Spiralia</taxon>
        <taxon>Lophotrochozoa</taxon>
        <taxon>Mollusca</taxon>
        <taxon>Bivalvia</taxon>
        <taxon>Autobranchia</taxon>
        <taxon>Heteroconchia</taxon>
        <taxon>Euheterodonta</taxon>
        <taxon>Imparidentia</taxon>
        <taxon>Neoheterodontei</taxon>
        <taxon>Myida</taxon>
        <taxon>Dreissenoidea</taxon>
        <taxon>Dreissenidae</taxon>
        <taxon>Dreissena</taxon>
    </lineage>
</organism>
<gene>
    <name evidence="1" type="ORF">DPMN_138532</name>
</gene>
<reference evidence="1" key="2">
    <citation type="submission" date="2020-11" db="EMBL/GenBank/DDBJ databases">
        <authorList>
            <person name="McCartney M.A."/>
            <person name="Auch B."/>
            <person name="Kono T."/>
            <person name="Mallez S."/>
            <person name="Becker A."/>
            <person name="Gohl D.M."/>
            <person name="Silverstein K.A.T."/>
            <person name="Koren S."/>
            <person name="Bechman K.B."/>
            <person name="Herman A."/>
            <person name="Abrahante J.E."/>
            <person name="Garbe J."/>
        </authorList>
    </citation>
    <scope>NUCLEOTIDE SEQUENCE</scope>
    <source>
        <strain evidence="1">Duluth1</strain>
        <tissue evidence="1">Whole animal</tissue>
    </source>
</reference>
<comment type="caution">
    <text evidence="1">The sequence shown here is derived from an EMBL/GenBank/DDBJ whole genome shotgun (WGS) entry which is preliminary data.</text>
</comment>
<dbReference type="AlphaFoldDB" id="A0A9D4G7B3"/>